<name>A0A4R6MW50_9BURK</name>
<feature type="domain" description="LysM" evidence="2">
    <location>
        <begin position="59"/>
        <end position="108"/>
    </location>
</feature>
<dbReference type="Pfam" id="PF01476">
    <property type="entry name" value="LysM"/>
    <property type="match status" value="1"/>
</dbReference>
<evidence type="ECO:0000313" key="4">
    <source>
        <dbReference type="Proteomes" id="UP000295357"/>
    </source>
</evidence>
<dbReference type="SMART" id="SM00257">
    <property type="entry name" value="LysM"/>
    <property type="match status" value="1"/>
</dbReference>
<keyword evidence="4" id="KW-1185">Reference proteome</keyword>
<evidence type="ECO:0000256" key="1">
    <source>
        <dbReference type="SAM" id="SignalP"/>
    </source>
</evidence>
<dbReference type="InterPro" id="IPR018392">
    <property type="entry name" value="LysM"/>
</dbReference>
<reference evidence="3 4" key="1">
    <citation type="submission" date="2019-03" db="EMBL/GenBank/DDBJ databases">
        <title>Genomic Encyclopedia of Type Strains, Phase IV (KMG-IV): sequencing the most valuable type-strain genomes for metagenomic binning, comparative biology and taxonomic classification.</title>
        <authorList>
            <person name="Goeker M."/>
        </authorList>
    </citation>
    <scope>NUCLEOTIDE SEQUENCE [LARGE SCALE GENOMIC DNA]</scope>
    <source>
        <strain evidence="3 4">DSM 25082</strain>
    </source>
</reference>
<comment type="caution">
    <text evidence="3">The sequence shown here is derived from an EMBL/GenBank/DDBJ whole genome shotgun (WGS) entry which is preliminary data.</text>
</comment>
<organism evidence="3 4">
    <name type="scientific">Roseateles asaccharophilus</name>
    <dbReference type="NCBI Taxonomy" id="582607"/>
    <lineage>
        <taxon>Bacteria</taxon>
        <taxon>Pseudomonadati</taxon>
        <taxon>Pseudomonadota</taxon>
        <taxon>Betaproteobacteria</taxon>
        <taxon>Burkholderiales</taxon>
        <taxon>Sphaerotilaceae</taxon>
        <taxon>Roseateles</taxon>
    </lineage>
</organism>
<evidence type="ECO:0000313" key="3">
    <source>
        <dbReference type="EMBL" id="TDP06398.1"/>
    </source>
</evidence>
<dbReference type="Proteomes" id="UP000295357">
    <property type="component" value="Unassembled WGS sequence"/>
</dbReference>
<accession>A0A4R6MW50</accession>
<dbReference type="CDD" id="cd00118">
    <property type="entry name" value="LysM"/>
    <property type="match status" value="1"/>
</dbReference>
<dbReference type="EMBL" id="SNXE01000009">
    <property type="protein sequence ID" value="TDP06398.1"/>
    <property type="molecule type" value="Genomic_DNA"/>
</dbReference>
<dbReference type="RefSeq" id="WP_133605011.1">
    <property type="nucleotide sequence ID" value="NZ_JAUFPJ010000003.1"/>
</dbReference>
<feature type="signal peptide" evidence="1">
    <location>
        <begin position="1"/>
        <end position="27"/>
    </location>
</feature>
<sequence length="387" mass="42790">MTQRRHYSQFMPLLPLAAALLTTPALAANYPITANQRQTAEQVAQAGVPLSELAPNAPDAHTVKPGDTLWDISKLFLTSPWRWPELWGMNREQINNPHLIYPGQVLVLVKRDGRAQLQLAQAHGSSAPDGTVKLSPQIRSSQQDANPITAIPQHLIEPFLNEAIVFDSDELATAPRIVAAQEGRVMLSKGDIAYARGELSQVKDYRVFRSARPLRDPSTREILGYEAPYLGTAELTRAGENREQANGKTEIVPATLRIMSNKQEIGVGDRLSPVPQRNFSRYVPHAPAQPISGQIVSVYGDALSAGQNQIVALNRGSRDGLERGHVLALWRDGRRVTDRTAEKREEIKLPDERHGVLFVFQTYSRVSYALIISVQEPVGAGDRFTQP</sequence>
<proteinExistence type="predicted"/>
<evidence type="ECO:0000259" key="2">
    <source>
        <dbReference type="PROSITE" id="PS51782"/>
    </source>
</evidence>
<protein>
    <submittedName>
        <fullName evidence="3">LysM domain-containing protein</fullName>
    </submittedName>
</protein>
<dbReference type="PANTHER" id="PTHR34700">
    <property type="entry name" value="POTASSIUM BINDING PROTEIN KBP"/>
    <property type="match status" value="1"/>
</dbReference>
<keyword evidence="1" id="KW-0732">Signal</keyword>
<dbReference type="SUPFAM" id="SSF54106">
    <property type="entry name" value="LysM domain"/>
    <property type="match status" value="1"/>
</dbReference>
<dbReference type="Gene3D" id="3.10.350.10">
    <property type="entry name" value="LysM domain"/>
    <property type="match status" value="1"/>
</dbReference>
<dbReference type="PANTHER" id="PTHR34700:SF4">
    <property type="entry name" value="PHAGE-LIKE ELEMENT PBSX PROTEIN XKDP"/>
    <property type="match status" value="1"/>
</dbReference>
<dbReference type="OrthoDB" id="9765158at2"/>
<dbReference type="InterPro" id="IPR036779">
    <property type="entry name" value="LysM_dom_sf"/>
</dbReference>
<dbReference type="AlphaFoldDB" id="A0A4R6MW50"/>
<dbReference type="PROSITE" id="PS51782">
    <property type="entry name" value="LYSM"/>
    <property type="match status" value="1"/>
</dbReference>
<feature type="chain" id="PRO_5020719527" evidence="1">
    <location>
        <begin position="28"/>
        <end position="387"/>
    </location>
</feature>
<dbReference type="InterPro" id="IPR052196">
    <property type="entry name" value="Bact_Kbp"/>
</dbReference>
<gene>
    <name evidence="3" type="ORF">DFR39_10971</name>
</gene>